<keyword evidence="2" id="KW-1133">Transmembrane helix</keyword>
<keyword evidence="5" id="KW-1185">Reference proteome</keyword>
<dbReference type="InterPro" id="IPR002075">
    <property type="entry name" value="NTF2_dom"/>
</dbReference>
<keyword evidence="1" id="KW-0694">RNA-binding</keyword>
<dbReference type="Pfam" id="PF02136">
    <property type="entry name" value="NTF2"/>
    <property type="match status" value="1"/>
</dbReference>
<dbReference type="GO" id="GO:1990904">
    <property type="term" value="C:ribonucleoprotein complex"/>
    <property type="evidence" value="ECO:0007669"/>
    <property type="project" value="TreeGrafter"/>
</dbReference>
<reference evidence="4" key="1">
    <citation type="submission" date="2017-07" db="EMBL/GenBank/DDBJ databases">
        <title>Taro Niue Genome Assembly and Annotation.</title>
        <authorList>
            <person name="Atibalentja N."/>
            <person name="Keating K."/>
            <person name="Fields C.J."/>
        </authorList>
    </citation>
    <scope>NUCLEOTIDE SEQUENCE</scope>
    <source>
        <strain evidence="4">Niue_2</strain>
        <tissue evidence="4">Leaf</tissue>
    </source>
</reference>
<evidence type="ECO:0000256" key="2">
    <source>
        <dbReference type="SAM" id="Phobius"/>
    </source>
</evidence>
<proteinExistence type="predicted"/>
<dbReference type="PANTHER" id="PTHR10693">
    <property type="entry name" value="RAS GTPASE-ACTIVATING PROTEIN-BINDING PROTEIN"/>
    <property type="match status" value="1"/>
</dbReference>
<dbReference type="InterPro" id="IPR032710">
    <property type="entry name" value="NTF2-like_dom_sf"/>
</dbReference>
<organism evidence="4 5">
    <name type="scientific">Colocasia esculenta</name>
    <name type="common">Wild taro</name>
    <name type="synonym">Arum esculentum</name>
    <dbReference type="NCBI Taxonomy" id="4460"/>
    <lineage>
        <taxon>Eukaryota</taxon>
        <taxon>Viridiplantae</taxon>
        <taxon>Streptophyta</taxon>
        <taxon>Embryophyta</taxon>
        <taxon>Tracheophyta</taxon>
        <taxon>Spermatophyta</taxon>
        <taxon>Magnoliopsida</taxon>
        <taxon>Liliopsida</taxon>
        <taxon>Araceae</taxon>
        <taxon>Aroideae</taxon>
        <taxon>Colocasieae</taxon>
        <taxon>Colocasia</taxon>
    </lineage>
</organism>
<evidence type="ECO:0000313" key="4">
    <source>
        <dbReference type="EMBL" id="MQL84106.1"/>
    </source>
</evidence>
<dbReference type="InterPro" id="IPR039539">
    <property type="entry name" value="Ras_GTPase_bind_prot"/>
</dbReference>
<keyword evidence="2" id="KW-0472">Membrane</keyword>
<dbReference type="SUPFAM" id="SSF54427">
    <property type="entry name" value="NTF2-like"/>
    <property type="match status" value="1"/>
</dbReference>
<dbReference type="PROSITE" id="PS50177">
    <property type="entry name" value="NTF2_DOMAIN"/>
    <property type="match status" value="1"/>
</dbReference>
<evidence type="ECO:0000313" key="5">
    <source>
        <dbReference type="Proteomes" id="UP000652761"/>
    </source>
</evidence>
<feature type="domain" description="NTF2" evidence="3">
    <location>
        <begin position="66"/>
        <end position="122"/>
    </location>
</feature>
<feature type="transmembrane region" description="Helical" evidence="2">
    <location>
        <begin position="44"/>
        <end position="65"/>
    </location>
</feature>
<dbReference type="InterPro" id="IPR018222">
    <property type="entry name" value="Nuclear_transport_factor_2_euk"/>
</dbReference>
<dbReference type="EMBL" id="NMUH01000739">
    <property type="protein sequence ID" value="MQL84106.1"/>
    <property type="molecule type" value="Genomic_DNA"/>
</dbReference>
<gene>
    <name evidence="4" type="ORF">Taro_016623</name>
</gene>
<dbReference type="PANTHER" id="PTHR10693:SF20">
    <property type="entry name" value="AT27578P"/>
    <property type="match status" value="1"/>
</dbReference>
<sequence>MPSEPPPQEPSPPKLLLHKTFKARILPPPLAAAVRQVPTDPGGFYPFFLFFHLPLGFVSPVVFASPYNEYNSEIKTVDAQESYNNRVLVLVTGYLTGKDNIKKNFTQSFLAPQDKGYFVLNDASPCPNHAIEAREAERDDDEDLRIHDD</sequence>
<dbReference type="AlphaFoldDB" id="A0A843UP80"/>
<dbReference type="Gene3D" id="3.10.450.50">
    <property type="match status" value="1"/>
</dbReference>
<keyword evidence="2" id="KW-0812">Transmembrane</keyword>
<comment type="caution">
    <text evidence="4">The sequence shown here is derived from an EMBL/GenBank/DDBJ whole genome shotgun (WGS) entry which is preliminary data.</text>
</comment>
<protein>
    <recommendedName>
        <fullName evidence="3">NTF2 domain-containing protein</fullName>
    </recommendedName>
</protein>
<evidence type="ECO:0000256" key="1">
    <source>
        <dbReference type="ARBA" id="ARBA00022884"/>
    </source>
</evidence>
<dbReference type="OrthoDB" id="339151at2759"/>
<accession>A0A843UP80</accession>
<dbReference type="GO" id="GO:0003729">
    <property type="term" value="F:mRNA binding"/>
    <property type="evidence" value="ECO:0007669"/>
    <property type="project" value="TreeGrafter"/>
</dbReference>
<name>A0A843UP80_COLES</name>
<dbReference type="GO" id="GO:0005829">
    <property type="term" value="C:cytosol"/>
    <property type="evidence" value="ECO:0007669"/>
    <property type="project" value="TreeGrafter"/>
</dbReference>
<evidence type="ECO:0000259" key="3">
    <source>
        <dbReference type="PROSITE" id="PS50177"/>
    </source>
</evidence>
<dbReference type="Proteomes" id="UP000652761">
    <property type="component" value="Unassembled WGS sequence"/>
</dbReference>